<evidence type="ECO:0000313" key="7">
    <source>
        <dbReference type="Proteomes" id="UP001569175"/>
    </source>
</evidence>
<comment type="caution">
    <text evidence="6">The sequence shown here is derived from an EMBL/GenBank/DDBJ whole genome shotgun (WGS) entry which is preliminary data.</text>
</comment>
<evidence type="ECO:0000256" key="2">
    <source>
        <dbReference type="ARBA" id="ARBA00023125"/>
    </source>
</evidence>
<dbReference type="SUPFAM" id="SSF51215">
    <property type="entry name" value="Regulatory protein AraC"/>
    <property type="match status" value="1"/>
</dbReference>
<dbReference type="PANTHER" id="PTHR43280">
    <property type="entry name" value="ARAC-FAMILY TRANSCRIPTIONAL REGULATOR"/>
    <property type="match status" value="1"/>
</dbReference>
<dbReference type="SUPFAM" id="SSF46689">
    <property type="entry name" value="Homeodomain-like"/>
    <property type="match status" value="1"/>
</dbReference>
<evidence type="ECO:0000256" key="1">
    <source>
        <dbReference type="ARBA" id="ARBA00023015"/>
    </source>
</evidence>
<organism evidence="6 7">
    <name type="scientific">Vibrio atlanticus</name>
    <dbReference type="NCBI Taxonomy" id="693153"/>
    <lineage>
        <taxon>Bacteria</taxon>
        <taxon>Pseudomonadati</taxon>
        <taxon>Pseudomonadota</taxon>
        <taxon>Gammaproteobacteria</taxon>
        <taxon>Vibrionales</taxon>
        <taxon>Vibrionaceae</taxon>
        <taxon>Vibrio</taxon>
    </lineage>
</organism>
<dbReference type="InterPro" id="IPR018062">
    <property type="entry name" value="HTH_AraC-typ_CS"/>
</dbReference>
<dbReference type="InterPro" id="IPR018060">
    <property type="entry name" value="HTH_AraC"/>
</dbReference>
<dbReference type="EMBL" id="JBGOOL010000115">
    <property type="protein sequence ID" value="MEZ8055945.1"/>
    <property type="molecule type" value="Genomic_DNA"/>
</dbReference>
<keyword evidence="1" id="KW-0805">Transcription regulation</keyword>
<accession>A0ABV4KU59</accession>
<dbReference type="Pfam" id="PF12833">
    <property type="entry name" value="HTH_18"/>
    <property type="match status" value="1"/>
</dbReference>
<dbReference type="RefSeq" id="WP_165974224.1">
    <property type="nucleotide sequence ID" value="NZ_JBGOOL010000115.1"/>
</dbReference>
<protein>
    <submittedName>
        <fullName evidence="6">AraC family transcriptional regulator</fullName>
    </submittedName>
</protein>
<dbReference type="InterPro" id="IPR020449">
    <property type="entry name" value="Tscrpt_reg_AraC-type_HTH"/>
</dbReference>
<dbReference type="Gene3D" id="2.60.120.280">
    <property type="entry name" value="Regulatory protein AraC"/>
    <property type="match status" value="1"/>
</dbReference>
<keyword evidence="4" id="KW-0804">Transcription</keyword>
<gene>
    <name evidence="6" type="ORF">ACED57_22855</name>
</gene>
<sequence length="246" mass="28223">MFKQIDRKRTLESYAIVLLLNGTGNFESQNKSKTKIESGNALFLFPGEWHQYTSDKNSGWEELWITFSGSTVDNLLEHGDIKKSQPIYKLSDMSLVYNKLTEILSAAYLNNHRQLMSVSSKIYEIMSILETPDFSSSETMKEAISKRVIQMKIAPEINYDFRSMAEDMGISYEFLRKSITIHTGLPPQTLLNSIRISSSIQYLLEGRTIGEVSSLVGINDQFYFSRLFKKVIGVSPKKYQLFHSQR</sequence>
<reference evidence="6 7" key="1">
    <citation type="submission" date="2024-06" db="EMBL/GenBank/DDBJ databases">
        <authorList>
            <person name="Steensen K."/>
            <person name="Seneca J."/>
            <person name="Bartlau N."/>
            <person name="Yu A.X."/>
            <person name="Polz M.F."/>
        </authorList>
    </citation>
    <scope>NUCLEOTIDE SEQUENCE [LARGE SCALE GENOMIC DNA]</scope>
    <source>
        <strain evidence="6 7">1F9</strain>
    </source>
</reference>
<evidence type="ECO:0000313" key="6">
    <source>
        <dbReference type="EMBL" id="MEZ8055945.1"/>
    </source>
</evidence>
<keyword evidence="3" id="KW-0010">Activator</keyword>
<feature type="domain" description="HTH araC/xylS-type" evidence="5">
    <location>
        <begin position="143"/>
        <end position="242"/>
    </location>
</feature>
<dbReference type="Gene3D" id="1.10.10.60">
    <property type="entry name" value="Homeodomain-like"/>
    <property type="match status" value="1"/>
</dbReference>
<dbReference type="InterPro" id="IPR037923">
    <property type="entry name" value="HTH-like"/>
</dbReference>
<dbReference type="PANTHER" id="PTHR43280:SF30">
    <property type="entry name" value="MMSAB OPERON REGULATORY PROTEIN"/>
    <property type="match status" value="1"/>
</dbReference>
<proteinExistence type="predicted"/>
<keyword evidence="2" id="KW-0238">DNA-binding</keyword>
<dbReference type="Proteomes" id="UP001569175">
    <property type="component" value="Unassembled WGS sequence"/>
</dbReference>
<dbReference type="PROSITE" id="PS00041">
    <property type="entry name" value="HTH_ARAC_FAMILY_1"/>
    <property type="match status" value="1"/>
</dbReference>
<evidence type="ECO:0000256" key="3">
    <source>
        <dbReference type="ARBA" id="ARBA00023159"/>
    </source>
</evidence>
<evidence type="ECO:0000259" key="5">
    <source>
        <dbReference type="PROSITE" id="PS01124"/>
    </source>
</evidence>
<name>A0ABV4KU59_9VIBR</name>
<evidence type="ECO:0000256" key="4">
    <source>
        <dbReference type="ARBA" id="ARBA00023163"/>
    </source>
</evidence>
<keyword evidence="7" id="KW-1185">Reference proteome</keyword>
<dbReference type="Pfam" id="PF02311">
    <property type="entry name" value="AraC_binding"/>
    <property type="match status" value="1"/>
</dbReference>
<dbReference type="PROSITE" id="PS01124">
    <property type="entry name" value="HTH_ARAC_FAMILY_2"/>
    <property type="match status" value="1"/>
</dbReference>
<dbReference type="SMART" id="SM00342">
    <property type="entry name" value="HTH_ARAC"/>
    <property type="match status" value="1"/>
</dbReference>
<dbReference type="PRINTS" id="PR00032">
    <property type="entry name" value="HTHARAC"/>
</dbReference>
<dbReference type="InterPro" id="IPR003313">
    <property type="entry name" value="AraC-bd"/>
</dbReference>
<dbReference type="InterPro" id="IPR009057">
    <property type="entry name" value="Homeodomain-like_sf"/>
</dbReference>